<organism evidence="2 3">
    <name type="scientific">Halorientalis persicus</name>
    <dbReference type="NCBI Taxonomy" id="1367881"/>
    <lineage>
        <taxon>Archaea</taxon>
        <taxon>Methanobacteriati</taxon>
        <taxon>Methanobacteriota</taxon>
        <taxon>Stenosarchaea group</taxon>
        <taxon>Halobacteria</taxon>
        <taxon>Halobacteriales</taxon>
        <taxon>Haloarculaceae</taxon>
        <taxon>Halorientalis</taxon>
    </lineage>
</organism>
<sequence length="78" mass="8535">MTSTTMDRETYAWAAVAVLLVALAIPWFWWGSSRVVAGLPVWVWWHVGWLGLTAVVFAAFARWGWGLGIEPAGGDSDG</sequence>
<evidence type="ECO:0000313" key="2">
    <source>
        <dbReference type="EMBL" id="SEN00703.1"/>
    </source>
</evidence>
<keyword evidence="3" id="KW-1185">Reference proteome</keyword>
<keyword evidence="1" id="KW-0812">Transmembrane</keyword>
<dbReference type="Proteomes" id="UP000198775">
    <property type="component" value="Unassembled WGS sequence"/>
</dbReference>
<protein>
    <recommendedName>
        <fullName evidence="4">DUF3311 domain-containing protein</fullName>
    </recommendedName>
</protein>
<keyword evidence="1" id="KW-0472">Membrane</keyword>
<feature type="transmembrane region" description="Helical" evidence="1">
    <location>
        <begin position="42"/>
        <end position="61"/>
    </location>
</feature>
<keyword evidence="1" id="KW-1133">Transmembrane helix</keyword>
<evidence type="ECO:0000256" key="1">
    <source>
        <dbReference type="SAM" id="Phobius"/>
    </source>
</evidence>
<dbReference type="InterPro" id="IPR021741">
    <property type="entry name" value="DUF3311"/>
</dbReference>
<reference evidence="3" key="1">
    <citation type="submission" date="2016-10" db="EMBL/GenBank/DDBJ databases">
        <authorList>
            <person name="Varghese N."/>
            <person name="Submissions S."/>
        </authorList>
    </citation>
    <scope>NUCLEOTIDE SEQUENCE [LARGE SCALE GENOMIC DNA]</scope>
    <source>
        <strain evidence="3">IBRC-M 10043</strain>
    </source>
</reference>
<accession>A0A1H8D044</accession>
<dbReference type="Pfam" id="PF11755">
    <property type="entry name" value="DUF3311"/>
    <property type="match status" value="1"/>
</dbReference>
<proteinExistence type="predicted"/>
<gene>
    <name evidence="2" type="ORF">SAMN05216388_1001137</name>
</gene>
<dbReference type="EMBL" id="FOCX01000001">
    <property type="protein sequence ID" value="SEN00703.1"/>
    <property type="molecule type" value="Genomic_DNA"/>
</dbReference>
<dbReference type="AlphaFoldDB" id="A0A1H8D044"/>
<evidence type="ECO:0008006" key="4">
    <source>
        <dbReference type="Google" id="ProtNLM"/>
    </source>
</evidence>
<evidence type="ECO:0000313" key="3">
    <source>
        <dbReference type="Proteomes" id="UP000198775"/>
    </source>
</evidence>
<feature type="transmembrane region" description="Helical" evidence="1">
    <location>
        <begin position="12"/>
        <end position="30"/>
    </location>
</feature>
<name>A0A1H8D044_9EURY</name>